<dbReference type="PANTHER" id="PTHR47074">
    <property type="entry name" value="BNAC02G40300D PROTEIN"/>
    <property type="match status" value="1"/>
</dbReference>
<organism evidence="1 2">
    <name type="scientific">Juglans regia</name>
    <name type="common">English walnut</name>
    <dbReference type="NCBI Taxonomy" id="51240"/>
    <lineage>
        <taxon>Eukaryota</taxon>
        <taxon>Viridiplantae</taxon>
        <taxon>Streptophyta</taxon>
        <taxon>Embryophyta</taxon>
        <taxon>Tracheophyta</taxon>
        <taxon>Spermatophyta</taxon>
        <taxon>Magnoliopsida</taxon>
        <taxon>eudicotyledons</taxon>
        <taxon>Gunneridae</taxon>
        <taxon>Pentapetalae</taxon>
        <taxon>rosids</taxon>
        <taxon>fabids</taxon>
        <taxon>Fagales</taxon>
        <taxon>Juglandaceae</taxon>
        <taxon>Juglans</taxon>
    </lineage>
</organism>
<gene>
    <name evidence="2" type="primary">LOC109017947</name>
</gene>
<name>A0A2I4HHX4_JUGRE</name>
<proteinExistence type="predicted"/>
<evidence type="ECO:0000313" key="1">
    <source>
        <dbReference type="Proteomes" id="UP000235220"/>
    </source>
</evidence>
<dbReference type="KEGG" id="jre:109017947"/>
<protein>
    <submittedName>
        <fullName evidence="2">Uncharacterized protein LOC109017947</fullName>
    </submittedName>
</protein>
<dbReference type="PANTHER" id="PTHR47074:SF48">
    <property type="entry name" value="POLYNUCLEOTIDYL TRANSFERASE, RIBONUCLEASE H-LIKE SUPERFAMILY PROTEIN"/>
    <property type="match status" value="1"/>
</dbReference>
<accession>A0A2I4HHX4</accession>
<dbReference type="InterPro" id="IPR002156">
    <property type="entry name" value="RNaseH_domain"/>
</dbReference>
<dbReference type="RefSeq" id="XP_018855677.1">
    <property type="nucleotide sequence ID" value="XM_019000132.1"/>
</dbReference>
<dbReference type="AlphaFoldDB" id="A0A2I4HHX4"/>
<dbReference type="SUPFAM" id="SSF53098">
    <property type="entry name" value="Ribonuclease H-like"/>
    <property type="match status" value="1"/>
</dbReference>
<dbReference type="InterPro" id="IPR052929">
    <property type="entry name" value="RNase_H-like_EbsB-rel"/>
</dbReference>
<sequence>MLTLFDTLTDALNQEELQEFVITARRIWWRRNSFIFKKGFTHPNHIVREARTTLNMMAEKKTDQCNTQASPTVIHWKAPPVDWYKVNWDGAVDKVKGLIGIGVVIRDRSGQVIATLRQKEKLYPDPLLAESYGALQAVKLAREIGLHQVILEGDSLQVTKALVEDREELSSSSMFCNETRHFLKLFEKWEVTHVRRNVNHIAHLLAKNALSISDQIVTMEDTPSCIADLI</sequence>
<dbReference type="OrthoDB" id="1868897at2759"/>
<dbReference type="Pfam" id="PF13456">
    <property type="entry name" value="RVT_3"/>
    <property type="match status" value="1"/>
</dbReference>
<dbReference type="InterPro" id="IPR036397">
    <property type="entry name" value="RNaseH_sf"/>
</dbReference>
<dbReference type="Proteomes" id="UP000235220">
    <property type="component" value="Chromosome 11"/>
</dbReference>
<dbReference type="CDD" id="cd06222">
    <property type="entry name" value="RNase_H_like"/>
    <property type="match status" value="1"/>
</dbReference>
<dbReference type="GO" id="GO:0004523">
    <property type="term" value="F:RNA-DNA hybrid ribonuclease activity"/>
    <property type="evidence" value="ECO:0007669"/>
    <property type="project" value="InterPro"/>
</dbReference>
<dbReference type="InterPro" id="IPR044730">
    <property type="entry name" value="RNase_H-like_dom_plant"/>
</dbReference>
<evidence type="ECO:0000313" key="2">
    <source>
        <dbReference type="RefSeq" id="XP_018855677.1"/>
    </source>
</evidence>
<dbReference type="Gene3D" id="3.30.420.10">
    <property type="entry name" value="Ribonuclease H-like superfamily/Ribonuclease H"/>
    <property type="match status" value="1"/>
</dbReference>
<dbReference type="GO" id="GO:0003676">
    <property type="term" value="F:nucleic acid binding"/>
    <property type="evidence" value="ECO:0007669"/>
    <property type="project" value="InterPro"/>
</dbReference>
<dbReference type="Gramene" id="Jr11_12160_p1">
    <property type="protein sequence ID" value="cds.Jr11_12160_p1"/>
    <property type="gene ID" value="Jr11_12160"/>
</dbReference>
<keyword evidence="1" id="KW-1185">Reference proteome</keyword>
<dbReference type="GeneID" id="109017947"/>
<dbReference type="InterPro" id="IPR012337">
    <property type="entry name" value="RNaseH-like_sf"/>
</dbReference>
<reference evidence="2" key="1">
    <citation type="submission" date="2025-08" db="UniProtKB">
        <authorList>
            <consortium name="RefSeq"/>
        </authorList>
    </citation>
    <scope>IDENTIFICATION</scope>
    <source>
        <tissue evidence="2">Leaves</tissue>
    </source>
</reference>
<dbReference type="STRING" id="51240.A0A2I4HHX4"/>